<dbReference type="KEGG" id="spar:SPRG_22324"/>
<keyword evidence="1" id="KW-0106">Calcium</keyword>
<dbReference type="InterPro" id="IPR002999">
    <property type="entry name" value="Tudor"/>
</dbReference>
<dbReference type="SMART" id="SM00743">
    <property type="entry name" value="Agenet"/>
    <property type="match status" value="9"/>
</dbReference>
<evidence type="ECO:0000256" key="1">
    <source>
        <dbReference type="ARBA" id="ARBA00022837"/>
    </source>
</evidence>
<evidence type="ECO:0000259" key="4">
    <source>
        <dbReference type="PROSITE" id="PS50222"/>
    </source>
</evidence>
<evidence type="ECO:0000256" key="2">
    <source>
        <dbReference type="SAM" id="Coils"/>
    </source>
</evidence>
<dbReference type="GeneID" id="24142707"/>
<feature type="compositionally biased region" description="Low complexity" evidence="3">
    <location>
        <begin position="1125"/>
        <end position="1136"/>
    </location>
</feature>
<keyword evidence="6" id="KW-1185">Reference proteome</keyword>
<dbReference type="Pfam" id="PF18359">
    <property type="entry name" value="Tudor_5"/>
    <property type="match status" value="12"/>
</dbReference>
<feature type="compositionally biased region" description="Low complexity" evidence="3">
    <location>
        <begin position="1918"/>
        <end position="1932"/>
    </location>
</feature>
<dbReference type="InterPro" id="IPR018997">
    <property type="entry name" value="PUB_domain"/>
</dbReference>
<organism evidence="5 6">
    <name type="scientific">Saprolegnia parasitica (strain CBS 223.65)</name>
    <dbReference type="NCBI Taxonomy" id="695850"/>
    <lineage>
        <taxon>Eukaryota</taxon>
        <taxon>Sar</taxon>
        <taxon>Stramenopiles</taxon>
        <taxon>Oomycota</taxon>
        <taxon>Saprolegniomycetes</taxon>
        <taxon>Saprolegniales</taxon>
        <taxon>Saprolegniaceae</taxon>
        <taxon>Saprolegnia</taxon>
    </lineage>
</organism>
<dbReference type="InterPro" id="IPR011992">
    <property type="entry name" value="EF-hand-dom_pair"/>
</dbReference>
<keyword evidence="2" id="KW-0175">Coiled coil</keyword>
<gene>
    <name evidence="5" type="ORF">SPRG_22324</name>
</gene>
<dbReference type="SMART" id="SM00580">
    <property type="entry name" value="PUG"/>
    <property type="match status" value="3"/>
</dbReference>
<dbReference type="CDD" id="cd09212">
    <property type="entry name" value="PUB"/>
    <property type="match status" value="3"/>
</dbReference>
<dbReference type="Pfam" id="PF09409">
    <property type="entry name" value="PUB"/>
    <property type="match status" value="1"/>
</dbReference>
<feature type="region of interest" description="Disordered" evidence="3">
    <location>
        <begin position="1050"/>
        <end position="1081"/>
    </location>
</feature>
<protein>
    <recommendedName>
        <fullName evidence="4">EF-hand domain-containing protein</fullName>
    </recommendedName>
</protein>
<dbReference type="EMBL" id="KK583284">
    <property type="protein sequence ID" value="KDO21598.1"/>
    <property type="molecule type" value="Genomic_DNA"/>
</dbReference>
<feature type="coiled-coil region" evidence="2">
    <location>
        <begin position="2348"/>
        <end position="2375"/>
    </location>
</feature>
<dbReference type="PANTHER" id="PTHR34157">
    <property type="entry name" value="TUZIN"/>
    <property type="match status" value="1"/>
</dbReference>
<dbReference type="InterPro" id="IPR041291">
    <property type="entry name" value="TUDOR_5"/>
</dbReference>
<dbReference type="Gene3D" id="1.20.58.2190">
    <property type="match status" value="3"/>
</dbReference>
<feature type="compositionally biased region" description="Basic residues" evidence="3">
    <location>
        <begin position="1246"/>
        <end position="1255"/>
    </location>
</feature>
<sequence>MPLDVGDSVRVRSSGALGELLQIRVASSAYVVKLKDGTLLKNVPFSDVEKYSAAATPAKQAIVLAPDAFAVGTKVDAKYKGKAYYPGAVAKAHGDGTYDIDYDDGEVEKKVHRDLINVREAPTVAKTKATAKESSLLTVGTKVDAKYKGKTYYPGTIARAHADDRYDIDYDDGEKETKVPRDYLRIARYKGKSKYYPGKITKCHSDGSYDIDYDDGEVESRVEKDLIRVKDAGSDDDDVGSSKRLTVGTKVEAKYKGKTFYPGKIAKAHADGSYDIDYDDGEIEKKVSPDFVRVKDSGKAPIASDDLDVGTKVEAKYKGKTFYPGKIARCHADGTFDGGSPKKLSTSGWVVGATVEAKYKGKSKFYPGTIAKVHTDDSFDIDYDDGEKEKRVEKDLIRLVAPPETAVHANGTYDIDYDDGEVETRVDKAMIRAADVSSVLKVGQTVQAKYKGKAKFYPGKITKVHGDGSSYDIDYDDGEVETRVRADWIQPLPGAKVEDTDLEVGTTVEAKYKGKTYYPGKITRCHADGTFDVDYDDGEKEKRVDRDLIRVKASSSSPKKPIGLKVGARIEARYKGKSKYYPGKITKCHSDGSYDIDYDDGEVESRVEKDLIRVKDAGSDDDDVGSSKRLAVGTKVEAKYKGKTFYPGTIAKAHADGSYDINYDDGEIEKKVPPELVRIKGGSKAESPKKAIFRVGAKVEARYKGKAKYYPGTITRCHSDETFDIDYDDGEVERRVEKDLVRPVSASGSDNGAQLEVGTKKDLIRVIPTKKTNKALKVGAKVEAKYKGKSKFYPGKITKVHGDGSSYDISYDDGETETRVESDMIRAMVDGSDDDDDGDSKRLAVGTKVEAKYKGKTYYPGTITKVHLNGSYDVDYDDGEIEKKVDRSLIRVRASFAVGADVDVRVHGKYVRGRIQKVHSDGCCDVSLANGDVAKRVDAATVRAHTSDNPSSGNDSDKPNLKSFPVGSRVEAKPPGKKTFSPGRVTKVHASSETLDVTFDDGRTEARLALNRVRKCVRHKGDAVQLQLKGKSVRGTIAKVHSNGSYDVALASGDTRRDPADVVDAPVASSSSSSSEDEATAITKGTSVLLRNGRKGVVSKLHASDRSVDVTLIDGSVETRVPRKALSVAPAAPSSSGEDEKVPPVGPRHRFKYKRGQPVESQWKRKTKLWMRATIVAKQVDGTYTIRYQDGVVADNAPEATLRSVLASSSDEDKPPPPALSPMDERFYLQQLLLTLYEEGELLRKAPKSKSKTRRATTAEAKDEAKTDTPASDNDGSASDDAATDQKTTPRTTTDENKHGADSDADEKTPRTTSTDDVGSGDDSDASVTLDPTVDTATGLITEKELRCLFGSAYITKLRARFDQLDKHSTGVLSLRQAEMAITSLRKLHYPGRVAVHLNRFPPLNFIGFVTALAYVSYCDAKGALATHMELEAIHATRFASKHEKKRQVQLWQTKLGFRVFERLTHAFQEQAVVTAGVPMVTVDAATAIVGSVGRHLVPKKPIALYWAQLHLLPHHLLDLSETCCVFYQQYGSLDAVAETQRIDAAMELRPVAFVAACMYSNGDDCHMDEVVRRLSVGRLPAQVDMIHRVHDAFLALCDERQQLAIGRVETLLQSLSVPADVVASSLLLFRHHASVSLVELFALLGHSLVDSLDAIPSISNALSRLRLRESHADVKQVLSVCRTLLYNVVRFPNNRDYWRIRCDTPAFEQKLGRFRDTPALLEAIHFVLVNQTHYELRGARSPTGARVSALSASTLALLKEALDGIEHELVQLEGGSSVRDVVEASLRQFHHSVPEVRAALDLALIYLLNILKHPKDAKYWRIRATNKVFASKIGCLQNAVAFMQVLGFDCIEASAGCIYELRQDVAKTKESDATPLAHFSFPTLSERVESFLWRRKQDIEFLLHEGSATVAKTPLLAPEASSTSQPAASTSGHREHFPYGLNTRTLFGKSDVQSIQIDMIDAVFQSLDASHRGYLTLLDVQHWMTPLPFVGSVVTPEQLFSFLDLDTDGHVTKDEFVASFGPLIDHPYTLFPSRIERGLSVCESVSASVGVVRMTLSIPSARCLLADVLRAVDAVLAAPTDPRQHRTVLPPNAPLRTFSDACKELLHILGLELVTVTTPSAARTPAPATQPETASEHAKSVRDAKATAAAETKTIHYLVLSCTKGGRQPATPPAIGRLQTMRAVLFGHFWGMAHPSVSDVGGTTRGFLHHQLKHATHALPAWIGVAKALRDLLTNMVANAHDPSFRRITVSSPGFMRTVGSVPGGLEWFVAMGYHESARGALEYVVDGASSAGWVADVRGRLLEVDIMIAYLEHAADTSAASTEPATTTAVDDAVARIKDPAAKKLVQSYQKQAQFAQVQKDRVQQQNAQLLAQVQKLSKPNGRFSKATPPIAKTSAPAVRTSTPTPTSAPRPRTTTSDVRRLPSQARKRPTTASPADPFVP</sequence>
<feature type="region of interest" description="Disordered" evidence="3">
    <location>
        <begin position="1246"/>
        <end position="1331"/>
    </location>
</feature>
<dbReference type="InterPro" id="IPR036339">
    <property type="entry name" value="PUB-like_dom_sf"/>
</dbReference>
<reference evidence="5 6" key="1">
    <citation type="journal article" date="2013" name="PLoS Genet.">
        <title>Distinctive expansion of potential virulence genes in the genome of the oomycete fish pathogen Saprolegnia parasitica.</title>
        <authorList>
            <person name="Jiang R.H."/>
            <person name="de Bruijn I."/>
            <person name="Haas B.J."/>
            <person name="Belmonte R."/>
            <person name="Lobach L."/>
            <person name="Christie J."/>
            <person name="van den Ackerveken G."/>
            <person name="Bottin A."/>
            <person name="Bulone V."/>
            <person name="Diaz-Moreno S.M."/>
            <person name="Dumas B."/>
            <person name="Fan L."/>
            <person name="Gaulin E."/>
            <person name="Govers F."/>
            <person name="Grenville-Briggs L.J."/>
            <person name="Horner N.R."/>
            <person name="Levin J.Z."/>
            <person name="Mammella M."/>
            <person name="Meijer H.J."/>
            <person name="Morris P."/>
            <person name="Nusbaum C."/>
            <person name="Oome S."/>
            <person name="Phillips A.J."/>
            <person name="van Rooyen D."/>
            <person name="Rzeszutek E."/>
            <person name="Saraiva M."/>
            <person name="Secombes C.J."/>
            <person name="Seidl M.F."/>
            <person name="Snel B."/>
            <person name="Stassen J.H."/>
            <person name="Sykes S."/>
            <person name="Tripathy S."/>
            <person name="van den Berg H."/>
            <person name="Vega-Arreguin J.C."/>
            <person name="Wawra S."/>
            <person name="Young S.K."/>
            <person name="Zeng Q."/>
            <person name="Dieguez-Uribeondo J."/>
            <person name="Russ C."/>
            <person name="Tyler B.M."/>
            <person name="van West P."/>
        </authorList>
    </citation>
    <scope>NUCLEOTIDE SEQUENCE [LARGE SCALE GENOMIC DNA]</scope>
    <source>
        <strain evidence="5 6">CBS 223.65</strain>
    </source>
</reference>
<feature type="compositionally biased region" description="Low complexity" evidence="3">
    <location>
        <begin position="1062"/>
        <end position="1074"/>
    </location>
</feature>
<evidence type="ECO:0000313" key="6">
    <source>
        <dbReference type="Proteomes" id="UP000030745"/>
    </source>
</evidence>
<feature type="domain" description="EF-hand" evidence="4">
    <location>
        <begin position="1998"/>
        <end position="2027"/>
    </location>
</feature>
<dbReference type="RefSeq" id="XP_012207709.1">
    <property type="nucleotide sequence ID" value="XM_012352319.1"/>
</dbReference>
<feature type="region of interest" description="Disordered" evidence="3">
    <location>
        <begin position="1917"/>
        <end position="1937"/>
    </location>
</feature>
<dbReference type="SMART" id="SM00333">
    <property type="entry name" value="TUDOR"/>
    <property type="match status" value="13"/>
</dbReference>
<dbReference type="Gene3D" id="1.10.238.10">
    <property type="entry name" value="EF-hand"/>
    <property type="match status" value="1"/>
</dbReference>
<evidence type="ECO:0000256" key="3">
    <source>
        <dbReference type="SAM" id="MobiDB-lite"/>
    </source>
</evidence>
<feature type="region of interest" description="Disordered" evidence="3">
    <location>
        <begin position="943"/>
        <end position="982"/>
    </location>
</feature>
<dbReference type="Proteomes" id="UP000030745">
    <property type="component" value="Unassembled WGS sequence"/>
</dbReference>
<dbReference type="Gene3D" id="2.30.30.140">
    <property type="match status" value="16"/>
</dbReference>
<dbReference type="OrthoDB" id="414540at2759"/>
<feature type="compositionally biased region" description="Low complexity" evidence="3">
    <location>
        <begin position="2396"/>
        <end position="2419"/>
    </location>
</feature>
<name>A0A067BTL2_SAPPC</name>
<dbReference type="STRING" id="695850.A0A067BTL2"/>
<dbReference type="OMA" id="DYWRIRA"/>
<accession>A0A067BTL2</accession>
<dbReference type="SUPFAM" id="SSF63748">
    <property type="entry name" value="Tudor/PWWP/MBT"/>
    <property type="match status" value="5"/>
</dbReference>
<evidence type="ECO:0000313" key="5">
    <source>
        <dbReference type="EMBL" id="KDO21598.1"/>
    </source>
</evidence>
<dbReference type="VEuPathDB" id="FungiDB:SPRG_22324"/>
<dbReference type="InterPro" id="IPR002048">
    <property type="entry name" value="EF_hand_dom"/>
</dbReference>
<feature type="region of interest" description="Disordered" evidence="3">
    <location>
        <begin position="1124"/>
        <end position="1149"/>
    </location>
</feature>
<dbReference type="PROSITE" id="PS00018">
    <property type="entry name" value="EF_HAND_1"/>
    <property type="match status" value="1"/>
</dbReference>
<dbReference type="GO" id="GO:0005509">
    <property type="term" value="F:calcium ion binding"/>
    <property type="evidence" value="ECO:0007669"/>
    <property type="project" value="InterPro"/>
</dbReference>
<dbReference type="SUPFAM" id="SSF47473">
    <property type="entry name" value="EF-hand"/>
    <property type="match status" value="1"/>
</dbReference>
<feature type="compositionally biased region" description="Low complexity" evidence="3">
    <location>
        <begin position="1268"/>
        <end position="1292"/>
    </location>
</feature>
<feature type="compositionally biased region" description="Basic and acidic residues" evidence="3">
    <location>
        <begin position="1293"/>
        <end position="1310"/>
    </location>
</feature>
<dbReference type="PANTHER" id="PTHR34157:SF2">
    <property type="entry name" value="TUZIN"/>
    <property type="match status" value="1"/>
</dbReference>
<proteinExistence type="predicted"/>
<feature type="region of interest" description="Disordered" evidence="3">
    <location>
        <begin position="2382"/>
        <end position="2443"/>
    </location>
</feature>
<dbReference type="PROSITE" id="PS50222">
    <property type="entry name" value="EF_HAND_2"/>
    <property type="match status" value="1"/>
</dbReference>
<dbReference type="CDD" id="cd04508">
    <property type="entry name" value="Tudor_SF"/>
    <property type="match status" value="11"/>
</dbReference>
<dbReference type="InterPro" id="IPR018247">
    <property type="entry name" value="EF_Hand_1_Ca_BS"/>
</dbReference>
<dbReference type="InterPro" id="IPR014002">
    <property type="entry name" value="Agenet_dom_plant"/>
</dbReference>
<dbReference type="SUPFAM" id="SSF143503">
    <property type="entry name" value="PUG domain-like"/>
    <property type="match status" value="3"/>
</dbReference>